<name>A0ABT5VA65_9BACI</name>
<evidence type="ECO:0000256" key="2">
    <source>
        <dbReference type="ARBA" id="ARBA00022748"/>
    </source>
</evidence>
<gene>
    <name evidence="8" type="primary">resA</name>
    <name evidence="8" type="ORF">N7Z68_01235</name>
</gene>
<keyword evidence="2" id="KW-0201">Cytochrome c-type biogenesis</keyword>
<dbReference type="InterPro" id="IPR013766">
    <property type="entry name" value="Thioredoxin_domain"/>
</dbReference>
<keyword evidence="9" id="KW-1185">Reference proteome</keyword>
<dbReference type="NCBIfam" id="NF002854">
    <property type="entry name" value="PRK03147.1"/>
    <property type="match status" value="1"/>
</dbReference>
<dbReference type="PANTHER" id="PTHR42852:SF6">
    <property type="entry name" value="THIOL:DISULFIDE INTERCHANGE PROTEIN DSBE"/>
    <property type="match status" value="1"/>
</dbReference>
<evidence type="ECO:0000256" key="3">
    <source>
        <dbReference type="ARBA" id="ARBA00022968"/>
    </source>
</evidence>
<sequence>MKQRRLIIRSSILAIITIAIGYTFYINFFSDQSVVRAGDKAKNFVVADLVGETIELRELEGKGVFLNFWGTFCPPCEKEMPIMEELYHEYKDQGIEIIALNVDESDLVVQNFVDRYKLSFPVAIDKGRKITEAYGIRPLPTTILIDEFGEVVRVHTGFMDEPIVRKFLEEIKPQS</sequence>
<dbReference type="PROSITE" id="PS00194">
    <property type="entry name" value="THIOREDOXIN_1"/>
    <property type="match status" value="1"/>
</dbReference>
<dbReference type="RefSeq" id="WP_275116631.1">
    <property type="nucleotide sequence ID" value="NZ_JAOTPO010000001.1"/>
</dbReference>
<dbReference type="EMBL" id="JAOTPO010000001">
    <property type="protein sequence ID" value="MDE5412006.1"/>
    <property type="molecule type" value="Genomic_DNA"/>
</dbReference>
<protein>
    <submittedName>
        <fullName evidence="8">Thiol-disulfide oxidoreductase ResA</fullName>
    </submittedName>
</protein>
<keyword evidence="6" id="KW-0812">Transmembrane</keyword>
<feature type="transmembrane region" description="Helical" evidence="6">
    <location>
        <begin position="12"/>
        <end position="30"/>
    </location>
</feature>
<proteinExistence type="predicted"/>
<keyword evidence="4" id="KW-1015">Disulfide bond</keyword>
<evidence type="ECO:0000256" key="1">
    <source>
        <dbReference type="ARBA" id="ARBA00004196"/>
    </source>
</evidence>
<organism evidence="8 9">
    <name type="scientific">Alkalihalobacterium chitinilyticum</name>
    <dbReference type="NCBI Taxonomy" id="2980103"/>
    <lineage>
        <taxon>Bacteria</taxon>
        <taxon>Bacillati</taxon>
        <taxon>Bacillota</taxon>
        <taxon>Bacilli</taxon>
        <taxon>Bacillales</taxon>
        <taxon>Bacillaceae</taxon>
        <taxon>Alkalihalobacterium</taxon>
    </lineage>
</organism>
<comment type="caution">
    <text evidence="8">The sequence shown here is derived from an EMBL/GenBank/DDBJ whole genome shotgun (WGS) entry which is preliminary data.</text>
</comment>
<keyword evidence="5" id="KW-0676">Redox-active center</keyword>
<evidence type="ECO:0000256" key="5">
    <source>
        <dbReference type="ARBA" id="ARBA00023284"/>
    </source>
</evidence>
<evidence type="ECO:0000313" key="9">
    <source>
        <dbReference type="Proteomes" id="UP001148125"/>
    </source>
</evidence>
<dbReference type="InterPro" id="IPR050553">
    <property type="entry name" value="Thioredoxin_ResA/DsbE_sf"/>
</dbReference>
<dbReference type="Proteomes" id="UP001148125">
    <property type="component" value="Unassembled WGS sequence"/>
</dbReference>
<dbReference type="PROSITE" id="PS51352">
    <property type="entry name" value="THIOREDOXIN_2"/>
    <property type="match status" value="1"/>
</dbReference>
<dbReference type="InterPro" id="IPR017937">
    <property type="entry name" value="Thioredoxin_CS"/>
</dbReference>
<feature type="domain" description="Thioredoxin" evidence="7">
    <location>
        <begin position="35"/>
        <end position="173"/>
    </location>
</feature>
<dbReference type="Pfam" id="PF00578">
    <property type="entry name" value="AhpC-TSA"/>
    <property type="match status" value="1"/>
</dbReference>
<accession>A0ABT5VA65</accession>
<keyword evidence="6" id="KW-1133">Transmembrane helix</keyword>
<dbReference type="Gene3D" id="3.40.30.10">
    <property type="entry name" value="Glutaredoxin"/>
    <property type="match status" value="1"/>
</dbReference>
<evidence type="ECO:0000259" key="7">
    <source>
        <dbReference type="PROSITE" id="PS51352"/>
    </source>
</evidence>
<keyword evidence="6" id="KW-0472">Membrane</keyword>
<evidence type="ECO:0000313" key="8">
    <source>
        <dbReference type="EMBL" id="MDE5412006.1"/>
    </source>
</evidence>
<dbReference type="PANTHER" id="PTHR42852">
    <property type="entry name" value="THIOL:DISULFIDE INTERCHANGE PROTEIN DSBE"/>
    <property type="match status" value="1"/>
</dbReference>
<dbReference type="InterPro" id="IPR036249">
    <property type="entry name" value="Thioredoxin-like_sf"/>
</dbReference>
<reference evidence="8" key="1">
    <citation type="submission" date="2024-05" db="EMBL/GenBank/DDBJ databases">
        <title>Alkalihalobacillus sp. strain MEB203 novel alkaliphilic bacterium from Lonar Lake, India.</title>
        <authorList>
            <person name="Joshi A."/>
            <person name="Thite S."/>
            <person name="Mengade P."/>
        </authorList>
    </citation>
    <scope>NUCLEOTIDE SEQUENCE</scope>
    <source>
        <strain evidence="8">MEB 203</strain>
    </source>
</reference>
<dbReference type="CDD" id="cd02966">
    <property type="entry name" value="TlpA_like_family"/>
    <property type="match status" value="1"/>
</dbReference>
<dbReference type="InterPro" id="IPR000866">
    <property type="entry name" value="AhpC/TSA"/>
</dbReference>
<evidence type="ECO:0000256" key="6">
    <source>
        <dbReference type="SAM" id="Phobius"/>
    </source>
</evidence>
<keyword evidence="3" id="KW-0735">Signal-anchor</keyword>
<comment type="subcellular location">
    <subcellularLocation>
        <location evidence="1">Cell envelope</location>
    </subcellularLocation>
</comment>
<dbReference type="SUPFAM" id="SSF52833">
    <property type="entry name" value="Thioredoxin-like"/>
    <property type="match status" value="1"/>
</dbReference>
<evidence type="ECO:0000256" key="4">
    <source>
        <dbReference type="ARBA" id="ARBA00023157"/>
    </source>
</evidence>